<evidence type="ECO:0000313" key="2">
    <source>
        <dbReference type="EMBL" id="OHA43145.1"/>
    </source>
</evidence>
<evidence type="ECO:0000259" key="1">
    <source>
        <dbReference type="Pfam" id="PF13200"/>
    </source>
</evidence>
<dbReference type="AlphaFoldDB" id="A0A1G2P475"/>
<dbReference type="InterPro" id="IPR017853">
    <property type="entry name" value="GH"/>
</dbReference>
<dbReference type="Proteomes" id="UP000176355">
    <property type="component" value="Unassembled WGS sequence"/>
</dbReference>
<protein>
    <recommendedName>
        <fullName evidence="1">DUF4015 domain-containing protein</fullName>
    </recommendedName>
</protein>
<dbReference type="EMBL" id="MHSL01000031">
    <property type="protein sequence ID" value="OHA43145.1"/>
    <property type="molecule type" value="Genomic_DNA"/>
</dbReference>
<reference evidence="2 3" key="1">
    <citation type="journal article" date="2016" name="Nat. Commun.">
        <title>Thousands of microbial genomes shed light on interconnected biogeochemical processes in an aquifer system.</title>
        <authorList>
            <person name="Anantharaman K."/>
            <person name="Brown C.T."/>
            <person name="Hug L.A."/>
            <person name="Sharon I."/>
            <person name="Castelle C.J."/>
            <person name="Probst A.J."/>
            <person name="Thomas B.C."/>
            <person name="Singh A."/>
            <person name="Wilkins M.J."/>
            <person name="Karaoz U."/>
            <person name="Brodie E.L."/>
            <person name="Williams K.H."/>
            <person name="Hubbard S.S."/>
            <person name="Banfield J.F."/>
        </authorList>
    </citation>
    <scope>NUCLEOTIDE SEQUENCE [LARGE SCALE GENOMIC DNA]</scope>
</reference>
<dbReference type="InterPro" id="IPR025275">
    <property type="entry name" value="DUF4015"/>
</dbReference>
<feature type="domain" description="DUF4015" evidence="1">
    <location>
        <begin position="59"/>
        <end position="367"/>
    </location>
</feature>
<comment type="caution">
    <text evidence="2">The sequence shown here is derived from an EMBL/GenBank/DDBJ whole genome shotgun (WGS) entry which is preliminary data.</text>
</comment>
<dbReference type="STRING" id="1802333.A3G03_00280"/>
<evidence type="ECO:0000313" key="3">
    <source>
        <dbReference type="Proteomes" id="UP000176355"/>
    </source>
</evidence>
<name>A0A1G2P475_9BACT</name>
<accession>A0A1G2P475</accession>
<proteinExistence type="predicted"/>
<dbReference type="SUPFAM" id="SSF51445">
    <property type="entry name" value="(Trans)glycosidases"/>
    <property type="match status" value="1"/>
</dbReference>
<dbReference type="Pfam" id="PF13200">
    <property type="entry name" value="DUF4015"/>
    <property type="match status" value="1"/>
</dbReference>
<gene>
    <name evidence="2" type="ORF">A3G03_00280</name>
</gene>
<organism evidence="2 3">
    <name type="scientific">Candidatus Taylorbacteria bacterium RIFCSPLOWO2_12_FULL_44_15c</name>
    <dbReference type="NCBI Taxonomy" id="1802333"/>
    <lineage>
        <taxon>Bacteria</taxon>
        <taxon>Candidatus Tayloriibacteriota</taxon>
    </lineage>
</organism>
<sequence>MANNKEAIILAVWVLVLASGFAAFYFILPAYYPIQFASAEKPLVASTIVHLKTPSPLKAIYLTSWTAGSIARRGKLIDLIDATELNAIVIDIKDYTGRVSFPIDHPVFKAIGSSEKRITDIKTLIKQLHDKNIYIIGRISVFQDLYLVSKYPEWAVKKDSERTVVWQDYKGLSWLDVGAPGVWDYIVLLAKESYALGFDELNFDYIRFPSDGNMKDIYYPWSDGYEKPEVLREFFSYLHDKLKLVGAVLSADLFGMTTTNTDDLNIGQVLEVALPYFDYIAPMVYPSHYPPTFIGLGNPAAHPYEVVRYSLNAAYERSSSTPQKIRPWLQDFNLGAVYTAEMVRKQIQATYDAGFNSWMLWDAANHYTPAALLGEATMTN</sequence>